<organism evidence="1 2">
    <name type="scientific">Candidatus Daviesbacteria bacterium GW2011_GWB1_36_5</name>
    <dbReference type="NCBI Taxonomy" id="1618426"/>
    <lineage>
        <taxon>Bacteria</taxon>
        <taxon>Candidatus Daviesiibacteriota</taxon>
    </lineage>
</organism>
<dbReference type="InterPro" id="IPR050220">
    <property type="entry name" value="Type_II_DNA_Topoisomerases"/>
</dbReference>
<feature type="non-terminal residue" evidence="1">
    <location>
        <position position="1"/>
    </location>
</feature>
<dbReference type="AlphaFoldDB" id="A0A0G0HTN4"/>
<sequence length="121" mass="12965">NKVEDPNSDLLVVMENGLGKKTKINAWKRQGRGGSGIKAAQVTDKTGEIVTAEIIDKDVDTLVMTSNKGQLIKLNLKDVPTLQRQTQGVILMRVRAGEKVAAATVVSSKDKTSDASSSTQE</sequence>
<protein>
    <submittedName>
        <fullName evidence="1">Gyrase, A subunit protein</fullName>
    </submittedName>
</protein>
<name>A0A0G0HTN4_9BACT</name>
<dbReference type="InterPro" id="IPR035516">
    <property type="entry name" value="Gyrase/topoIV_suA_C"/>
</dbReference>
<dbReference type="GO" id="GO:0005524">
    <property type="term" value="F:ATP binding"/>
    <property type="evidence" value="ECO:0007669"/>
    <property type="project" value="InterPro"/>
</dbReference>
<dbReference type="Pfam" id="PF03989">
    <property type="entry name" value="DNA_gyraseA_C"/>
    <property type="match status" value="2"/>
</dbReference>
<dbReference type="GO" id="GO:0006265">
    <property type="term" value="P:DNA topological change"/>
    <property type="evidence" value="ECO:0007669"/>
    <property type="project" value="InterPro"/>
</dbReference>
<dbReference type="EMBL" id="LBSA01000052">
    <property type="protein sequence ID" value="KKQ07236.1"/>
    <property type="molecule type" value="Genomic_DNA"/>
</dbReference>
<dbReference type="Gene3D" id="2.120.10.90">
    <property type="entry name" value="DNA gyrase/topoisomerase IV, subunit A, C-terminal"/>
    <property type="match status" value="1"/>
</dbReference>
<evidence type="ECO:0000313" key="1">
    <source>
        <dbReference type="EMBL" id="KKQ07236.1"/>
    </source>
</evidence>
<reference evidence="1 2" key="1">
    <citation type="journal article" date="2015" name="Nature">
        <title>rRNA introns, odd ribosomes, and small enigmatic genomes across a large radiation of phyla.</title>
        <authorList>
            <person name="Brown C.T."/>
            <person name="Hug L.A."/>
            <person name="Thomas B.C."/>
            <person name="Sharon I."/>
            <person name="Castelle C.J."/>
            <person name="Singh A."/>
            <person name="Wilkins M.J."/>
            <person name="Williams K.H."/>
            <person name="Banfield J.F."/>
        </authorList>
    </citation>
    <scope>NUCLEOTIDE SEQUENCE [LARGE SCALE GENOMIC DNA]</scope>
</reference>
<dbReference type="SUPFAM" id="SSF101904">
    <property type="entry name" value="GyrA/ParC C-terminal domain-like"/>
    <property type="match status" value="1"/>
</dbReference>
<dbReference type="InterPro" id="IPR006691">
    <property type="entry name" value="GyrA/parC_rep"/>
</dbReference>
<proteinExistence type="predicted"/>
<dbReference type="Proteomes" id="UP000034492">
    <property type="component" value="Unassembled WGS sequence"/>
</dbReference>
<dbReference type="PANTHER" id="PTHR43493">
    <property type="entry name" value="DNA GYRASE/TOPOISOMERASE SUBUNIT A"/>
    <property type="match status" value="1"/>
</dbReference>
<dbReference type="PANTHER" id="PTHR43493:SF5">
    <property type="entry name" value="DNA GYRASE SUBUNIT A, CHLOROPLASTIC_MITOCHONDRIAL"/>
    <property type="match status" value="1"/>
</dbReference>
<evidence type="ECO:0000313" key="2">
    <source>
        <dbReference type="Proteomes" id="UP000034492"/>
    </source>
</evidence>
<dbReference type="GO" id="GO:0003918">
    <property type="term" value="F:DNA topoisomerase type II (double strand cut, ATP-hydrolyzing) activity"/>
    <property type="evidence" value="ECO:0007669"/>
    <property type="project" value="TreeGrafter"/>
</dbReference>
<gene>
    <name evidence="1" type="ORF">US19_C0052G0007</name>
</gene>
<accession>A0A0G0HTN4</accession>
<comment type="caution">
    <text evidence="1">The sequence shown here is derived from an EMBL/GenBank/DDBJ whole genome shotgun (WGS) entry which is preliminary data.</text>
</comment>
<dbReference type="GO" id="GO:0009330">
    <property type="term" value="C:DNA topoisomerase type II (double strand cut, ATP-hydrolyzing) complex"/>
    <property type="evidence" value="ECO:0007669"/>
    <property type="project" value="TreeGrafter"/>
</dbReference>
<dbReference type="GO" id="GO:0003677">
    <property type="term" value="F:DNA binding"/>
    <property type="evidence" value="ECO:0007669"/>
    <property type="project" value="InterPro"/>
</dbReference>